<protein>
    <submittedName>
        <fullName evidence="1">Uncharacterized protein</fullName>
    </submittedName>
</protein>
<name>A0AAU7T5C5_9ACTN</name>
<evidence type="ECO:0000313" key="1">
    <source>
        <dbReference type="EMBL" id="XBV22037.1"/>
    </source>
</evidence>
<dbReference type="EMBL" id="CP158165">
    <property type="protein sequence ID" value="XBV22037.1"/>
    <property type="molecule type" value="Genomic_DNA"/>
</dbReference>
<dbReference type="RefSeq" id="WP_350274886.1">
    <property type="nucleotide sequence ID" value="NZ_CP158165.1"/>
</dbReference>
<reference evidence="1" key="1">
    <citation type="submission" date="2024-06" db="EMBL/GenBank/DDBJ databases">
        <title>Kribbella sp. strain HUAS MG21 genome sequences.</title>
        <authorList>
            <person name="Mo P."/>
        </authorList>
    </citation>
    <scope>NUCLEOTIDE SEQUENCE</scope>
    <source>
        <strain evidence="1">HUAS MG21</strain>
    </source>
</reference>
<organism evidence="1">
    <name type="scientific">Kribbella sp. HUAS MG21</name>
    <dbReference type="NCBI Taxonomy" id="3160966"/>
    <lineage>
        <taxon>Bacteria</taxon>
        <taxon>Bacillati</taxon>
        <taxon>Actinomycetota</taxon>
        <taxon>Actinomycetes</taxon>
        <taxon>Propionibacteriales</taxon>
        <taxon>Kribbellaceae</taxon>
        <taxon>Kribbella</taxon>
    </lineage>
</organism>
<proteinExistence type="predicted"/>
<accession>A0AAU7T5C5</accession>
<sequence length="69" mass="7738">MKDEAWQLRETKAVFEELVAARPDLPVLLVHNLDTLVSAHLPGAGTQTFDPPIAPDAEDIDTWRSWVRS</sequence>
<dbReference type="AlphaFoldDB" id="A0AAU7T5C5"/>
<gene>
    <name evidence="1" type="ORF">ABN611_26155</name>
</gene>